<feature type="region of interest" description="Disordered" evidence="5">
    <location>
        <begin position="370"/>
        <end position="394"/>
    </location>
</feature>
<dbReference type="VEuPathDB" id="FungiDB:I7I51_05965"/>
<name>A0A8A1MKF9_AJECA</name>
<dbReference type="GO" id="GO:0008270">
    <property type="term" value="F:zinc ion binding"/>
    <property type="evidence" value="ECO:0007669"/>
    <property type="project" value="UniProtKB-KW"/>
</dbReference>
<sequence>MAGNSLGYEGLNPGLERDHLYRLSVSETQTSSHQLEEGLLEKAYLWHVGVAGHWDMGCGHLATDVARFGMDDKRLPPSTNARRAGISNLVSGNLTPPNLTAPEQQTYAERGNNMLDFQSSLDERLTHQYPGSLDTKGLAHSVPARVYDRATADHDTLQGSPGTIRGDQLQNATSYVQPPGQADYGFGYEVPGREDTWLATTAERMNETESGLGFPTSGYCSGVGGTGNNAASNPAYAGRPGPRENPWGYDSNGYFASPTHSSDLGHTTTLGWTDESPGETTPLQQPAHSLASVAKKIPPHPFKCDAPGCGGRFWRHEHLKRHLKNHTNEKPFVCWVPDCNKSFSRNDNLRAHYVTTHGRKGGRNRYVATLDEKSSDYDPEYRGDLTPDGRPLRE</sequence>
<dbReference type="SUPFAM" id="SSF57667">
    <property type="entry name" value="beta-beta-alpha zinc fingers"/>
    <property type="match status" value="1"/>
</dbReference>
<dbReference type="SMART" id="SM00355">
    <property type="entry name" value="ZnF_C2H2"/>
    <property type="match status" value="2"/>
</dbReference>
<feature type="domain" description="C2H2-type" evidence="6">
    <location>
        <begin position="332"/>
        <end position="357"/>
    </location>
</feature>
<gene>
    <name evidence="7" type="ORF">I7I51_05965</name>
</gene>
<keyword evidence="2 4" id="KW-0863">Zinc-finger</keyword>
<keyword evidence="1" id="KW-0479">Metal-binding</keyword>
<evidence type="ECO:0000256" key="2">
    <source>
        <dbReference type="ARBA" id="ARBA00022771"/>
    </source>
</evidence>
<reference evidence="7" key="1">
    <citation type="submission" date="2021-01" db="EMBL/GenBank/DDBJ databases">
        <title>Chromosome-level genome assembly of a human fungal pathogen reveals clustering of transcriptionally co-regulated genes.</title>
        <authorList>
            <person name="Voorhies M."/>
            <person name="Cohen S."/>
            <person name="Shea T.P."/>
            <person name="Petrus S."/>
            <person name="Munoz J.F."/>
            <person name="Poplawski S."/>
            <person name="Goldman W.E."/>
            <person name="Michael T."/>
            <person name="Cuomo C.A."/>
            <person name="Sil A."/>
            <person name="Beyhan S."/>
        </authorList>
    </citation>
    <scope>NUCLEOTIDE SEQUENCE</scope>
    <source>
        <strain evidence="7">WU24</strain>
    </source>
</reference>
<protein>
    <submittedName>
        <fullName evidence="7">C2H2 zinc finger domain-containing protein</fullName>
    </submittedName>
</protein>
<accession>A0A8A1MKF9</accession>
<dbReference type="PANTHER" id="PTHR23235">
    <property type="entry name" value="KRUEPPEL-LIKE TRANSCRIPTION FACTOR"/>
    <property type="match status" value="1"/>
</dbReference>
<feature type="region of interest" description="Disordered" evidence="5">
    <location>
        <begin position="268"/>
        <end position="287"/>
    </location>
</feature>
<evidence type="ECO:0000256" key="3">
    <source>
        <dbReference type="ARBA" id="ARBA00022833"/>
    </source>
</evidence>
<dbReference type="Gene3D" id="3.30.160.60">
    <property type="entry name" value="Classic Zinc Finger"/>
    <property type="match status" value="2"/>
</dbReference>
<dbReference type="Proteomes" id="UP000663671">
    <property type="component" value="Chromosome 3"/>
</dbReference>
<evidence type="ECO:0000256" key="4">
    <source>
        <dbReference type="PROSITE-ProRule" id="PRU00042"/>
    </source>
</evidence>
<evidence type="ECO:0000313" key="8">
    <source>
        <dbReference type="Proteomes" id="UP000663671"/>
    </source>
</evidence>
<feature type="compositionally biased region" description="Polar residues" evidence="5">
    <location>
        <begin position="278"/>
        <end position="287"/>
    </location>
</feature>
<dbReference type="AlphaFoldDB" id="A0A8A1MKF9"/>
<dbReference type="InterPro" id="IPR013087">
    <property type="entry name" value="Znf_C2H2_type"/>
</dbReference>
<feature type="domain" description="C2H2-type" evidence="6">
    <location>
        <begin position="302"/>
        <end position="331"/>
    </location>
</feature>
<dbReference type="EMBL" id="CP069115">
    <property type="protein sequence ID" value="QSS65124.1"/>
    <property type="molecule type" value="Genomic_DNA"/>
</dbReference>
<proteinExistence type="predicted"/>
<dbReference type="PROSITE" id="PS50157">
    <property type="entry name" value="ZINC_FINGER_C2H2_2"/>
    <property type="match status" value="2"/>
</dbReference>
<keyword evidence="3" id="KW-0862">Zinc</keyword>
<dbReference type="OrthoDB" id="654211at2759"/>
<dbReference type="Pfam" id="PF00096">
    <property type="entry name" value="zf-C2H2"/>
    <property type="match status" value="1"/>
</dbReference>
<evidence type="ECO:0000259" key="6">
    <source>
        <dbReference type="PROSITE" id="PS50157"/>
    </source>
</evidence>
<evidence type="ECO:0000256" key="5">
    <source>
        <dbReference type="SAM" id="MobiDB-lite"/>
    </source>
</evidence>
<organism evidence="7 8">
    <name type="scientific">Ajellomyces capsulatus</name>
    <name type="common">Darling's disease fungus</name>
    <name type="synonym">Histoplasma capsulatum</name>
    <dbReference type="NCBI Taxonomy" id="5037"/>
    <lineage>
        <taxon>Eukaryota</taxon>
        <taxon>Fungi</taxon>
        <taxon>Dikarya</taxon>
        <taxon>Ascomycota</taxon>
        <taxon>Pezizomycotina</taxon>
        <taxon>Eurotiomycetes</taxon>
        <taxon>Eurotiomycetidae</taxon>
        <taxon>Onygenales</taxon>
        <taxon>Ajellomycetaceae</taxon>
        <taxon>Histoplasma</taxon>
    </lineage>
</organism>
<dbReference type="InterPro" id="IPR036236">
    <property type="entry name" value="Znf_C2H2_sf"/>
</dbReference>
<evidence type="ECO:0000256" key="1">
    <source>
        <dbReference type="ARBA" id="ARBA00022723"/>
    </source>
</evidence>
<evidence type="ECO:0000313" key="7">
    <source>
        <dbReference type="EMBL" id="QSS65124.1"/>
    </source>
</evidence>
<dbReference type="PROSITE" id="PS00028">
    <property type="entry name" value="ZINC_FINGER_C2H2_1"/>
    <property type="match status" value="2"/>
</dbReference>